<proteinExistence type="inferred from homology"/>
<evidence type="ECO:0000256" key="8">
    <source>
        <dbReference type="ARBA" id="ARBA00041244"/>
    </source>
</evidence>
<dbReference type="InterPro" id="IPR001680">
    <property type="entry name" value="WD40_rpt"/>
</dbReference>
<dbReference type="SMART" id="SM00320">
    <property type="entry name" value="WD40"/>
    <property type="match status" value="4"/>
</dbReference>
<evidence type="ECO:0000313" key="11">
    <source>
        <dbReference type="EMBL" id="CAE0265222.1"/>
    </source>
</evidence>
<evidence type="ECO:0000256" key="2">
    <source>
        <dbReference type="ARBA" id="ARBA00006260"/>
    </source>
</evidence>
<evidence type="ECO:0000256" key="10">
    <source>
        <dbReference type="PROSITE-ProRule" id="PRU00221"/>
    </source>
</evidence>
<name>A0A7S3LV02_9EUKA</name>
<evidence type="ECO:0000256" key="9">
    <source>
        <dbReference type="ARBA" id="ARBA00041789"/>
    </source>
</evidence>
<keyword evidence="6" id="KW-0009">Actin-binding</keyword>
<dbReference type="EMBL" id="HBIB01042052">
    <property type="protein sequence ID" value="CAE0265222.1"/>
    <property type="molecule type" value="Transcribed_RNA"/>
</dbReference>
<dbReference type="GO" id="GO:0005885">
    <property type="term" value="C:Arp2/3 protein complex"/>
    <property type="evidence" value="ECO:0007669"/>
    <property type="project" value="InterPro"/>
</dbReference>
<keyword evidence="7" id="KW-0206">Cytoskeleton</keyword>
<dbReference type="AlphaFoldDB" id="A0A7S3LV02"/>
<dbReference type="PROSITE" id="PS50082">
    <property type="entry name" value="WD_REPEATS_2"/>
    <property type="match status" value="1"/>
</dbReference>
<dbReference type="InterPro" id="IPR015943">
    <property type="entry name" value="WD40/YVTN_repeat-like_dom_sf"/>
</dbReference>
<dbReference type="EMBL" id="HBIB01042057">
    <property type="protein sequence ID" value="CAE0265227.1"/>
    <property type="molecule type" value="Transcribed_RNA"/>
</dbReference>
<comment type="similarity">
    <text evidence="2">Belongs to the WD repeat ARPC1 family.</text>
</comment>
<keyword evidence="5" id="KW-0677">Repeat</keyword>
<reference evidence="12" key="1">
    <citation type="submission" date="2021-01" db="EMBL/GenBank/DDBJ databases">
        <authorList>
            <person name="Corre E."/>
            <person name="Pelletier E."/>
            <person name="Niang G."/>
            <person name="Scheremetjew M."/>
            <person name="Finn R."/>
            <person name="Kale V."/>
            <person name="Holt S."/>
            <person name="Cochrane G."/>
            <person name="Meng A."/>
            <person name="Brown T."/>
            <person name="Cohen L."/>
        </authorList>
    </citation>
    <scope>NUCLEOTIDE SEQUENCE</scope>
    <source>
        <strain evidence="12">NIES-2562</strain>
    </source>
</reference>
<evidence type="ECO:0000256" key="5">
    <source>
        <dbReference type="ARBA" id="ARBA00022737"/>
    </source>
</evidence>
<dbReference type="GO" id="GO:0051015">
    <property type="term" value="F:actin filament binding"/>
    <property type="evidence" value="ECO:0007669"/>
    <property type="project" value="TreeGrafter"/>
</dbReference>
<evidence type="ECO:0000256" key="3">
    <source>
        <dbReference type="ARBA" id="ARBA00022490"/>
    </source>
</evidence>
<accession>A0A7S3LV02</accession>
<dbReference type="Pfam" id="PF00400">
    <property type="entry name" value="WD40"/>
    <property type="match status" value="2"/>
</dbReference>
<keyword evidence="3" id="KW-0963">Cytoplasm</keyword>
<dbReference type="PANTHER" id="PTHR10709">
    <property type="entry name" value="ACTIN-RELATED PROTEIN 2/3 COMPLEX SUBUNIT 1"/>
    <property type="match status" value="1"/>
</dbReference>
<evidence type="ECO:0000313" key="12">
    <source>
        <dbReference type="EMBL" id="CAE0265227.1"/>
    </source>
</evidence>
<evidence type="ECO:0000256" key="4">
    <source>
        <dbReference type="ARBA" id="ARBA00022574"/>
    </source>
</evidence>
<evidence type="ECO:0000256" key="1">
    <source>
        <dbReference type="ARBA" id="ARBA00004245"/>
    </source>
</evidence>
<dbReference type="PANTHER" id="PTHR10709:SF2">
    <property type="entry name" value="ACTIN-RELATED PROTEIN 2_3 COMPLEX SUBUNIT"/>
    <property type="match status" value="1"/>
</dbReference>
<dbReference type="InterPro" id="IPR017383">
    <property type="entry name" value="ARPC1"/>
</dbReference>
<dbReference type="SUPFAM" id="SSF50978">
    <property type="entry name" value="WD40 repeat-like"/>
    <property type="match status" value="1"/>
</dbReference>
<organism evidence="12">
    <name type="scientific">Palpitomonas bilix</name>
    <dbReference type="NCBI Taxonomy" id="652834"/>
    <lineage>
        <taxon>Eukaryota</taxon>
        <taxon>Eukaryota incertae sedis</taxon>
    </lineage>
</organism>
<gene>
    <name evidence="11" type="ORF">PBIL07802_LOCUS27558</name>
    <name evidence="12" type="ORF">PBIL07802_LOCUS27563</name>
</gene>
<comment type="subcellular location">
    <subcellularLocation>
        <location evidence="1">Cytoplasm</location>
        <location evidence="1">Cytoskeleton</location>
    </subcellularLocation>
</comment>
<keyword evidence="4 10" id="KW-0853">WD repeat</keyword>
<dbReference type="GO" id="GO:0034314">
    <property type="term" value="P:Arp2/3 complex-mediated actin nucleation"/>
    <property type="evidence" value="ECO:0007669"/>
    <property type="project" value="InterPro"/>
</dbReference>
<protein>
    <recommendedName>
        <fullName evidence="8">Arp2/3 complex 41 kDa subunit</fullName>
    </recommendedName>
    <alternativeName>
        <fullName evidence="9">p41-ARC</fullName>
    </alternativeName>
</protein>
<dbReference type="InterPro" id="IPR036322">
    <property type="entry name" value="WD40_repeat_dom_sf"/>
</dbReference>
<evidence type="ECO:0000256" key="7">
    <source>
        <dbReference type="ARBA" id="ARBA00023212"/>
    </source>
</evidence>
<evidence type="ECO:0000256" key="6">
    <source>
        <dbReference type="ARBA" id="ARBA00023203"/>
    </source>
</evidence>
<feature type="repeat" description="WD" evidence="10">
    <location>
        <begin position="59"/>
        <end position="93"/>
    </location>
</feature>
<sequence length="348" mass="39256">MDGKRVVASADASVLKVADQCTCHAWNKDRSMLAYCPNNNELHILVKGSDGQWIDQYNLKEHDQVITSMDWAWETNRIVTCSMDRNAYVWKFEDDTWKPTLVILRQNRACTHVRWSPQENKFAVASGAKCVSVCYFEEENDWWVSKVIKEDKAKVPIFGSTVTSVAWHHGNILLATGSSDNKVRLISTAVKGVDSKRPKSMFGVDKPAFGKVVAEFESTGWVEGLAFSPSGATVAWTGQDSSIYSVDIGDMDAPIDQSAVQVLRYGRVLPSSIWWCWETIFVNCYRCIFNLFALSRLSCSPLRCILFLSESEIVCGGYDMTPMVFKREKGGWYAAKEEDRSFFCLCAM</sequence>
<dbReference type="Gene3D" id="2.130.10.10">
    <property type="entry name" value="YVTN repeat-like/Quinoprotein amine dehydrogenase"/>
    <property type="match status" value="1"/>
</dbReference>